<dbReference type="GO" id="GO:0005524">
    <property type="term" value="F:ATP binding"/>
    <property type="evidence" value="ECO:0007669"/>
    <property type="project" value="UniProtKB-KW"/>
</dbReference>
<dbReference type="Proteomes" id="UP000247744">
    <property type="component" value="Unassembled WGS sequence"/>
</dbReference>
<feature type="domain" description="Helicase ATP-binding" evidence="6">
    <location>
        <begin position="201"/>
        <end position="388"/>
    </location>
</feature>
<dbReference type="EMBL" id="QGLL01000009">
    <property type="protein sequence ID" value="PXY81417.1"/>
    <property type="molecule type" value="Genomic_DNA"/>
</dbReference>
<dbReference type="Pfam" id="PF22590">
    <property type="entry name" value="Cas3-like_C_2"/>
    <property type="match status" value="1"/>
</dbReference>
<evidence type="ECO:0000313" key="8">
    <source>
        <dbReference type="EMBL" id="PXY81417.1"/>
    </source>
</evidence>
<evidence type="ECO:0000313" key="9">
    <source>
        <dbReference type="Proteomes" id="UP000247744"/>
    </source>
</evidence>
<dbReference type="InterPro" id="IPR027417">
    <property type="entry name" value="P-loop_NTPase"/>
</dbReference>
<dbReference type="AlphaFoldDB" id="A0A318LZW0"/>
<evidence type="ECO:0000259" key="7">
    <source>
        <dbReference type="PROSITE" id="PS51643"/>
    </source>
</evidence>
<dbReference type="InterPro" id="IPR050547">
    <property type="entry name" value="DEAD_box_RNA_helicases"/>
</dbReference>
<feature type="domain" description="HD Cas3-type" evidence="7">
    <location>
        <begin position="1"/>
        <end position="102"/>
    </location>
</feature>
<dbReference type="SUPFAM" id="SSF52540">
    <property type="entry name" value="P-loop containing nucleoside triphosphate hydrolases"/>
    <property type="match status" value="1"/>
</dbReference>
<dbReference type="InterPro" id="IPR011545">
    <property type="entry name" value="DEAD/DEAH_box_helicase_dom"/>
</dbReference>
<dbReference type="OrthoDB" id="9810236at2"/>
<dbReference type="RefSeq" id="WP_110452645.1">
    <property type="nucleotide sequence ID" value="NZ_QGLL01000009.1"/>
</dbReference>
<dbReference type="CDD" id="cd09641">
    <property type="entry name" value="Cas3''_I"/>
    <property type="match status" value="1"/>
</dbReference>
<evidence type="ECO:0000256" key="1">
    <source>
        <dbReference type="ARBA" id="ARBA00022741"/>
    </source>
</evidence>
<dbReference type="GO" id="GO:0016787">
    <property type="term" value="F:hydrolase activity"/>
    <property type="evidence" value="ECO:0007669"/>
    <property type="project" value="UniProtKB-KW"/>
</dbReference>
<dbReference type="GO" id="GO:0003723">
    <property type="term" value="F:RNA binding"/>
    <property type="evidence" value="ECO:0007669"/>
    <property type="project" value="TreeGrafter"/>
</dbReference>
<dbReference type="InterPro" id="IPR006474">
    <property type="entry name" value="Helicase_Cas3_CRISPR-ass_core"/>
</dbReference>
<gene>
    <name evidence="8" type="primary">cas3</name>
    <name evidence="8" type="ORF">DKK75_06620</name>
</gene>
<keyword evidence="5" id="KW-0051">Antiviral defense</keyword>
<dbReference type="NCBIfam" id="TIGR01587">
    <property type="entry name" value="cas3_core"/>
    <property type="match status" value="1"/>
</dbReference>
<name>A0A318LZW0_9BIFI</name>
<dbReference type="InterPro" id="IPR054712">
    <property type="entry name" value="Cas3-like_dom"/>
</dbReference>
<protein>
    <submittedName>
        <fullName evidence="8">CRISPR-associated helicase Cas3</fullName>
    </submittedName>
</protein>
<dbReference type="PROSITE" id="PS51192">
    <property type="entry name" value="HELICASE_ATP_BIND_1"/>
    <property type="match status" value="1"/>
</dbReference>
<dbReference type="Gene3D" id="3.40.50.300">
    <property type="entry name" value="P-loop containing nucleotide triphosphate hydrolases"/>
    <property type="match status" value="2"/>
</dbReference>
<organism evidence="8 9">
    <name type="scientific">Bifidobacterium asteroides</name>
    <dbReference type="NCBI Taxonomy" id="1684"/>
    <lineage>
        <taxon>Bacteria</taxon>
        <taxon>Bacillati</taxon>
        <taxon>Actinomycetota</taxon>
        <taxon>Actinomycetes</taxon>
        <taxon>Bifidobacteriales</taxon>
        <taxon>Bifidobacteriaceae</taxon>
        <taxon>Bifidobacterium</taxon>
    </lineage>
</organism>
<dbReference type="InterPro" id="IPR006483">
    <property type="entry name" value="CRISPR-assoc_Cas3_HD"/>
</dbReference>
<evidence type="ECO:0000259" key="6">
    <source>
        <dbReference type="PROSITE" id="PS51192"/>
    </source>
</evidence>
<dbReference type="InterPro" id="IPR014001">
    <property type="entry name" value="Helicase_ATP-bd"/>
</dbReference>
<evidence type="ECO:0000256" key="2">
    <source>
        <dbReference type="ARBA" id="ARBA00022801"/>
    </source>
</evidence>
<proteinExistence type="predicted"/>
<dbReference type="CDD" id="cd17930">
    <property type="entry name" value="DEXHc_cas3"/>
    <property type="match status" value="1"/>
</dbReference>
<dbReference type="PANTHER" id="PTHR47963:SF9">
    <property type="entry name" value="CRISPR-ASSOCIATED ENDONUCLEASE_HELICASE CAS3"/>
    <property type="match status" value="1"/>
</dbReference>
<keyword evidence="2" id="KW-0378">Hydrolase</keyword>
<dbReference type="GO" id="GO:0003724">
    <property type="term" value="F:RNA helicase activity"/>
    <property type="evidence" value="ECO:0007669"/>
    <property type="project" value="TreeGrafter"/>
</dbReference>
<dbReference type="SMART" id="SM00487">
    <property type="entry name" value="DEXDc"/>
    <property type="match status" value="1"/>
</dbReference>
<evidence type="ECO:0000256" key="5">
    <source>
        <dbReference type="ARBA" id="ARBA00023118"/>
    </source>
</evidence>
<keyword evidence="4" id="KW-0067">ATP-binding</keyword>
<reference evidence="8 9" key="1">
    <citation type="submission" date="2018-05" db="EMBL/GenBank/DDBJ databases">
        <title>Reference genomes for bee gut microbiota database.</title>
        <authorList>
            <person name="Ellegaard K.M."/>
        </authorList>
    </citation>
    <scope>NUCLEOTIDE SEQUENCE [LARGE SCALE GENOMIC DNA]</scope>
    <source>
        <strain evidence="8 9">ESL0200</strain>
    </source>
</reference>
<dbReference type="GO" id="GO:0051607">
    <property type="term" value="P:defense response to virus"/>
    <property type="evidence" value="ECO:0007669"/>
    <property type="project" value="UniProtKB-KW"/>
</dbReference>
<dbReference type="Pfam" id="PF00270">
    <property type="entry name" value="DEAD"/>
    <property type="match status" value="1"/>
</dbReference>
<evidence type="ECO:0000256" key="4">
    <source>
        <dbReference type="ARBA" id="ARBA00022840"/>
    </source>
</evidence>
<keyword evidence="3" id="KW-0347">Helicase</keyword>
<accession>A0A318LZW0</accession>
<sequence length="714" mass="79990">MMSSSVNHSSCGMKVAYKLHLQEATFAIAGHHAGLPDFGNRIDTENSSTLVGRIKRPNPDASHWKDEITLPEVKPLASLGSHFSDMMRIRMHESALVDADRLDAEFFVNGKVERDEAPFLEQLLQDLGPDRLSSSIMPPSQELREISKALAEQMREYQSVRIAELAEIMERRAGSFLSTKASTSLNEKRNTILRECLTCGADPEWKPGLYTLTAPTGSGKTDSSLTFALEHAKTHHMDRVIYVVPYTSIIDQTVKEFETLLGPDAVLPHYADAAFQLKEENELTANDLHRSFAAENWNMPVIVTTAVQFFESLFANKASKLRKIHNIANSAVIFDEAQTLPLPQLRPCVQAIAELVTNYHVTAVLCTATQPALQDLFAHALQRPNLIIPEIAPLSEKERSEFRRNRIVDDGHKDMDEIAAAIERHNQVLCVVNTRKEAQYISGVVRKHGFEEGTFCLTTLQCAYDREQLLKQIRDRLVHGDSCRVVSTSLIEAGVDVDFPEAYREQTGLDSILQTAGRCNREGRRDADVSLVHVFSTDEGQVSFLKQNMLAFELVREGNSDLASSKAIHEYFTRLFGMRGDESLDQRQILKAHERGISGCRMPFAQIAERFKLIDTPTVPVYIPVNEEASDLCAQLTDPRCYTRGLFRRLGRYAVNVWPRQLDRLKEAGKISALAAHGAKSDDDAFILLDMGMYDSATGLQVDEDQLPQNGLQY</sequence>
<comment type="caution">
    <text evidence="8">The sequence shown here is derived from an EMBL/GenBank/DDBJ whole genome shotgun (WGS) entry which is preliminary data.</text>
</comment>
<keyword evidence="1" id="KW-0547">Nucleotide-binding</keyword>
<dbReference type="PROSITE" id="PS51643">
    <property type="entry name" value="HD_CAS3"/>
    <property type="match status" value="1"/>
</dbReference>
<evidence type="ECO:0000256" key="3">
    <source>
        <dbReference type="ARBA" id="ARBA00022806"/>
    </source>
</evidence>
<dbReference type="PANTHER" id="PTHR47963">
    <property type="entry name" value="DEAD-BOX ATP-DEPENDENT RNA HELICASE 47, MITOCHONDRIAL"/>
    <property type="match status" value="1"/>
</dbReference>